<organism evidence="1 2">
    <name type="scientific">Eretmocerus hayati</name>
    <dbReference type="NCBI Taxonomy" id="131215"/>
    <lineage>
        <taxon>Eukaryota</taxon>
        <taxon>Metazoa</taxon>
        <taxon>Ecdysozoa</taxon>
        <taxon>Arthropoda</taxon>
        <taxon>Hexapoda</taxon>
        <taxon>Insecta</taxon>
        <taxon>Pterygota</taxon>
        <taxon>Neoptera</taxon>
        <taxon>Endopterygota</taxon>
        <taxon>Hymenoptera</taxon>
        <taxon>Apocrita</taxon>
        <taxon>Proctotrupomorpha</taxon>
        <taxon>Chalcidoidea</taxon>
        <taxon>Aphelinidae</taxon>
        <taxon>Aphelininae</taxon>
        <taxon>Eretmocerus</taxon>
    </lineage>
</organism>
<name>A0ACC2NDJ7_9HYME</name>
<dbReference type="Proteomes" id="UP001239111">
    <property type="component" value="Chromosome 3"/>
</dbReference>
<evidence type="ECO:0000313" key="2">
    <source>
        <dbReference type="Proteomes" id="UP001239111"/>
    </source>
</evidence>
<proteinExistence type="predicted"/>
<sequence>MEILLEPDVINEAIRNAVVSGDLQYVFALLNSGLDVDHKIPFNDDDIIDTCVKQDSKKMNLCDTESINSSSHKWFDEQEQEIMRMIDLVGNIPDTTNHCQSLIHIAVRTENNELLDFLLKHKAEANTLDHNYNTPLLYAIKKHMYGFRVQLHMVSTSILDTIMDVQP</sequence>
<keyword evidence="2" id="KW-1185">Reference proteome</keyword>
<evidence type="ECO:0000313" key="1">
    <source>
        <dbReference type="EMBL" id="KAJ8669230.1"/>
    </source>
</evidence>
<comment type="caution">
    <text evidence="1">The sequence shown here is derived from an EMBL/GenBank/DDBJ whole genome shotgun (WGS) entry which is preliminary data.</text>
</comment>
<protein>
    <submittedName>
        <fullName evidence="1">Uncharacterized protein</fullName>
    </submittedName>
</protein>
<accession>A0ACC2NDJ7</accession>
<reference evidence="1" key="1">
    <citation type="submission" date="2023-04" db="EMBL/GenBank/DDBJ databases">
        <title>A chromosome-level genome assembly of the parasitoid wasp Eretmocerus hayati.</title>
        <authorList>
            <person name="Zhong Y."/>
            <person name="Liu S."/>
            <person name="Liu Y."/>
        </authorList>
    </citation>
    <scope>NUCLEOTIDE SEQUENCE</scope>
    <source>
        <strain evidence="1">ZJU_SS_LIU_2023</strain>
    </source>
</reference>
<gene>
    <name evidence="1" type="ORF">QAD02_000489</name>
</gene>
<dbReference type="EMBL" id="CM056743">
    <property type="protein sequence ID" value="KAJ8669230.1"/>
    <property type="molecule type" value="Genomic_DNA"/>
</dbReference>